<gene>
    <name evidence="1" type="ORF">SAMN05216559_2057</name>
</gene>
<dbReference type="AlphaFoldDB" id="A0A1I6L511"/>
<accession>A0A1I6L511</accession>
<dbReference type="RefSeq" id="WP_089816447.1">
    <property type="nucleotide sequence ID" value="NZ_FOZK01000002.1"/>
</dbReference>
<evidence type="ECO:0000313" key="1">
    <source>
        <dbReference type="EMBL" id="SFR98571.1"/>
    </source>
</evidence>
<evidence type="ECO:0000313" key="2">
    <source>
        <dbReference type="Proteomes" id="UP000199062"/>
    </source>
</evidence>
<keyword evidence="2" id="KW-1185">Reference proteome</keyword>
<proteinExistence type="predicted"/>
<dbReference type="OrthoDB" id="338871at2157"/>
<reference evidence="1 2" key="1">
    <citation type="submission" date="2016-10" db="EMBL/GenBank/DDBJ databases">
        <authorList>
            <person name="de Groot N.N."/>
        </authorList>
    </citation>
    <scope>NUCLEOTIDE SEQUENCE [LARGE SCALE GENOMIC DNA]</scope>
    <source>
        <strain evidence="1 2">CGMCC 1.10457</strain>
    </source>
</reference>
<protein>
    <submittedName>
        <fullName evidence="1">Uncharacterized protein</fullName>
    </submittedName>
</protein>
<sequence length="69" mass="7995">MPARRDRDDAVADQLERVASLVRDGEATIYGYDVEYDPIPHESGSISYPGGWLEFRIEHDDDEQVRREE</sequence>
<dbReference type="Proteomes" id="UP000199062">
    <property type="component" value="Unassembled WGS sequence"/>
</dbReference>
<organism evidence="1 2">
    <name type="scientific">Halomicrobium zhouii</name>
    <dbReference type="NCBI Taxonomy" id="767519"/>
    <lineage>
        <taxon>Archaea</taxon>
        <taxon>Methanobacteriati</taxon>
        <taxon>Methanobacteriota</taxon>
        <taxon>Stenosarchaea group</taxon>
        <taxon>Halobacteria</taxon>
        <taxon>Halobacteriales</taxon>
        <taxon>Haloarculaceae</taxon>
        <taxon>Halomicrobium</taxon>
    </lineage>
</organism>
<dbReference type="STRING" id="767519.SAMN05216559_2057"/>
<name>A0A1I6L511_9EURY</name>
<dbReference type="EMBL" id="FOZK01000002">
    <property type="protein sequence ID" value="SFR98571.1"/>
    <property type="molecule type" value="Genomic_DNA"/>
</dbReference>